<dbReference type="AlphaFoldDB" id="A0AAV2E6U5"/>
<evidence type="ECO:0000256" key="1">
    <source>
        <dbReference type="SAM" id="Phobius"/>
    </source>
</evidence>
<keyword evidence="1" id="KW-0472">Membrane</keyword>
<dbReference type="Proteomes" id="UP001497516">
    <property type="component" value="Chromosome 4"/>
</dbReference>
<keyword evidence="4" id="KW-1185">Reference proteome</keyword>
<keyword evidence="1" id="KW-1133">Transmembrane helix</keyword>
<evidence type="ECO:0000313" key="4">
    <source>
        <dbReference type="Proteomes" id="UP001497516"/>
    </source>
</evidence>
<evidence type="ECO:0000259" key="2">
    <source>
        <dbReference type="Pfam" id="PF07727"/>
    </source>
</evidence>
<reference evidence="3 4" key="1">
    <citation type="submission" date="2024-04" db="EMBL/GenBank/DDBJ databases">
        <authorList>
            <person name="Fracassetti M."/>
        </authorList>
    </citation>
    <scope>NUCLEOTIDE SEQUENCE [LARGE SCALE GENOMIC DNA]</scope>
</reference>
<accession>A0AAV2E6U5</accession>
<keyword evidence="1" id="KW-0812">Transmembrane</keyword>
<evidence type="ECO:0000313" key="3">
    <source>
        <dbReference type="EMBL" id="CAL1381507.1"/>
    </source>
</evidence>
<dbReference type="EMBL" id="OZ034817">
    <property type="protein sequence ID" value="CAL1381507.1"/>
    <property type="molecule type" value="Genomic_DNA"/>
</dbReference>
<dbReference type="PANTHER" id="PTHR11439:SF483">
    <property type="entry name" value="PEPTIDE SYNTHASE GLIP-LIKE, PUTATIVE (AFU_ORTHOLOGUE AFUA_3G12920)-RELATED"/>
    <property type="match status" value="1"/>
</dbReference>
<dbReference type="Pfam" id="PF07727">
    <property type="entry name" value="RVT_2"/>
    <property type="match status" value="1"/>
</dbReference>
<dbReference type="InterPro" id="IPR013103">
    <property type="entry name" value="RVT_2"/>
</dbReference>
<feature type="domain" description="Reverse transcriptase Ty1/copia-type" evidence="2">
    <location>
        <begin position="1"/>
        <end position="77"/>
    </location>
</feature>
<proteinExistence type="predicted"/>
<sequence length="203" mass="22852">MYVEDLLLTGNSSSFLSSFRQQLADRFSLKHLGPVNFFLGIEVIPTTTGYLLSQHKYVADLLTRFQMHEANPCLTPLTSTAQLQLSDGSSAADATLYRQEVGALQYLVTTRPDVAFAVNRLSQFMHAPTSVHWQYVKRLLRYVASTRTLSLHIRCSRQPLSLRVFTDSDWAGDTDDRTSTSGFLVYLGDTLMLLLLLLLLLLM</sequence>
<dbReference type="PANTHER" id="PTHR11439">
    <property type="entry name" value="GAG-POL-RELATED RETROTRANSPOSON"/>
    <property type="match status" value="1"/>
</dbReference>
<gene>
    <name evidence="3" type="ORF">LTRI10_LOCUS22883</name>
</gene>
<feature type="transmembrane region" description="Helical" evidence="1">
    <location>
        <begin position="183"/>
        <end position="202"/>
    </location>
</feature>
<organism evidence="3 4">
    <name type="scientific">Linum trigynum</name>
    <dbReference type="NCBI Taxonomy" id="586398"/>
    <lineage>
        <taxon>Eukaryota</taxon>
        <taxon>Viridiplantae</taxon>
        <taxon>Streptophyta</taxon>
        <taxon>Embryophyta</taxon>
        <taxon>Tracheophyta</taxon>
        <taxon>Spermatophyta</taxon>
        <taxon>Magnoliopsida</taxon>
        <taxon>eudicotyledons</taxon>
        <taxon>Gunneridae</taxon>
        <taxon>Pentapetalae</taxon>
        <taxon>rosids</taxon>
        <taxon>fabids</taxon>
        <taxon>Malpighiales</taxon>
        <taxon>Linaceae</taxon>
        <taxon>Linum</taxon>
    </lineage>
</organism>
<protein>
    <recommendedName>
        <fullName evidence="2">Reverse transcriptase Ty1/copia-type domain-containing protein</fullName>
    </recommendedName>
</protein>
<name>A0AAV2E6U5_9ROSI</name>